<dbReference type="SUPFAM" id="SSF51306">
    <property type="entry name" value="LexA/Signal peptidase"/>
    <property type="match status" value="1"/>
</dbReference>
<dbReference type="Pfam" id="PF00717">
    <property type="entry name" value="Peptidase_S24"/>
    <property type="match status" value="1"/>
</dbReference>
<evidence type="ECO:0000313" key="3">
    <source>
        <dbReference type="Proteomes" id="UP000295414"/>
    </source>
</evidence>
<reference evidence="2 3" key="1">
    <citation type="submission" date="2019-03" db="EMBL/GenBank/DDBJ databases">
        <title>Genomic Encyclopedia of Type Strains, Phase IV (KMG-IV): sequencing the most valuable type-strain genomes for metagenomic binning, comparative biology and taxonomic classification.</title>
        <authorList>
            <person name="Goeker M."/>
        </authorList>
    </citation>
    <scope>NUCLEOTIDE SEQUENCE [LARGE SCALE GENOMIC DNA]</scope>
    <source>
        <strain evidence="2 3">DSM 13605</strain>
    </source>
</reference>
<gene>
    <name evidence="2" type="ORF">EDC34_1014</name>
</gene>
<dbReference type="PANTHER" id="PTHR33516">
    <property type="entry name" value="LEXA REPRESSOR"/>
    <property type="match status" value="1"/>
</dbReference>
<dbReference type="OrthoDB" id="9802364at2"/>
<comment type="caution">
    <text evidence="2">The sequence shown here is derived from an EMBL/GenBank/DDBJ whole genome shotgun (WGS) entry which is preliminary data.</text>
</comment>
<dbReference type="NCBIfam" id="NF007621">
    <property type="entry name" value="PRK10276.1"/>
    <property type="match status" value="1"/>
</dbReference>
<dbReference type="Proteomes" id="UP000295414">
    <property type="component" value="Unassembled WGS sequence"/>
</dbReference>
<dbReference type="Gene3D" id="2.10.109.10">
    <property type="entry name" value="Umud Fragment, subunit A"/>
    <property type="match status" value="1"/>
</dbReference>
<feature type="domain" description="Peptidase S24/S26A/S26B/S26C" evidence="1">
    <location>
        <begin position="30"/>
        <end position="147"/>
    </location>
</feature>
<sequence>MLIPVSSRPLPTPPTLLGPVPSLGAPVLPLLLARAACGFPSPAEDFFQEDDRLDLNERLIANPPATFLMKADCGGSMVDYGIQDGDLLVVDRSVSPRPGHTVVALWEGGFVCKKLYVRGNRIVLASSAGYPPIIVPEDIELDIWGVVRSNIHFHL</sequence>
<dbReference type="InterPro" id="IPR039418">
    <property type="entry name" value="LexA-like"/>
</dbReference>
<protein>
    <submittedName>
        <fullName evidence="2">SOS response UmuD protein</fullName>
    </submittedName>
</protein>
<dbReference type="InterPro" id="IPR015927">
    <property type="entry name" value="Peptidase_S24_S26A/B/C"/>
</dbReference>
<dbReference type="AlphaFoldDB" id="A0A4R3N8G9"/>
<evidence type="ECO:0000313" key="2">
    <source>
        <dbReference type="EMBL" id="TCT25680.1"/>
    </source>
</evidence>
<dbReference type="RefSeq" id="WP_114959241.1">
    <property type="nucleotide sequence ID" value="NZ_MSZW01000013.1"/>
</dbReference>
<organism evidence="2 3">
    <name type="scientific">Thermomonas haemolytica</name>
    <dbReference type="NCBI Taxonomy" id="141949"/>
    <lineage>
        <taxon>Bacteria</taxon>
        <taxon>Pseudomonadati</taxon>
        <taxon>Pseudomonadota</taxon>
        <taxon>Gammaproteobacteria</taxon>
        <taxon>Lysobacterales</taxon>
        <taxon>Lysobacteraceae</taxon>
        <taxon>Thermomonas</taxon>
    </lineage>
</organism>
<evidence type="ECO:0000259" key="1">
    <source>
        <dbReference type="Pfam" id="PF00717"/>
    </source>
</evidence>
<keyword evidence="3" id="KW-1185">Reference proteome</keyword>
<name>A0A4R3N8G9_9GAMM</name>
<dbReference type="CDD" id="cd06529">
    <property type="entry name" value="S24_LexA-like"/>
    <property type="match status" value="1"/>
</dbReference>
<dbReference type="EMBL" id="SMAP01000001">
    <property type="protein sequence ID" value="TCT25680.1"/>
    <property type="molecule type" value="Genomic_DNA"/>
</dbReference>
<proteinExistence type="predicted"/>
<dbReference type="PANTHER" id="PTHR33516:SF2">
    <property type="entry name" value="LEXA REPRESSOR-RELATED"/>
    <property type="match status" value="1"/>
</dbReference>
<dbReference type="InterPro" id="IPR036286">
    <property type="entry name" value="LexA/Signal_pep-like_sf"/>
</dbReference>
<accession>A0A4R3N8G9</accession>
<dbReference type="InterPro" id="IPR050077">
    <property type="entry name" value="LexA_repressor"/>
</dbReference>